<sequence length="83" mass="9139">KLRIVNRPAEIHGGCRRDVRLGEGRGIAWGWTFRMWGEKERNHLGCGRCRSQCLARGARALSSMGTEGSDNAVAALTFPGLEK</sequence>
<proteinExistence type="predicted"/>
<dbReference type="AlphaFoldDB" id="A0A4Y2UMC0"/>
<protein>
    <submittedName>
        <fullName evidence="1">Uncharacterized protein</fullName>
    </submittedName>
</protein>
<evidence type="ECO:0000313" key="1">
    <source>
        <dbReference type="EMBL" id="GBO14185.1"/>
    </source>
</evidence>
<reference evidence="1 2" key="1">
    <citation type="journal article" date="2019" name="Sci. Rep.">
        <title>Orb-weaving spider Araneus ventricosus genome elucidates the spidroin gene catalogue.</title>
        <authorList>
            <person name="Kono N."/>
            <person name="Nakamura H."/>
            <person name="Ohtoshi R."/>
            <person name="Moran D.A.P."/>
            <person name="Shinohara A."/>
            <person name="Yoshida Y."/>
            <person name="Fujiwara M."/>
            <person name="Mori M."/>
            <person name="Tomita M."/>
            <person name="Arakawa K."/>
        </authorList>
    </citation>
    <scope>NUCLEOTIDE SEQUENCE [LARGE SCALE GENOMIC DNA]</scope>
</reference>
<accession>A0A4Y2UMC0</accession>
<keyword evidence="2" id="KW-1185">Reference proteome</keyword>
<organism evidence="1 2">
    <name type="scientific">Araneus ventricosus</name>
    <name type="common">Orbweaver spider</name>
    <name type="synonym">Epeira ventricosa</name>
    <dbReference type="NCBI Taxonomy" id="182803"/>
    <lineage>
        <taxon>Eukaryota</taxon>
        <taxon>Metazoa</taxon>
        <taxon>Ecdysozoa</taxon>
        <taxon>Arthropoda</taxon>
        <taxon>Chelicerata</taxon>
        <taxon>Arachnida</taxon>
        <taxon>Araneae</taxon>
        <taxon>Araneomorphae</taxon>
        <taxon>Entelegynae</taxon>
        <taxon>Araneoidea</taxon>
        <taxon>Araneidae</taxon>
        <taxon>Araneus</taxon>
    </lineage>
</organism>
<gene>
    <name evidence="1" type="ORF">AVEN_247134_1</name>
</gene>
<feature type="non-terminal residue" evidence="1">
    <location>
        <position position="1"/>
    </location>
</feature>
<dbReference type="EMBL" id="BGPR01038349">
    <property type="protein sequence ID" value="GBO14185.1"/>
    <property type="molecule type" value="Genomic_DNA"/>
</dbReference>
<comment type="caution">
    <text evidence="1">The sequence shown here is derived from an EMBL/GenBank/DDBJ whole genome shotgun (WGS) entry which is preliminary data.</text>
</comment>
<evidence type="ECO:0000313" key="2">
    <source>
        <dbReference type="Proteomes" id="UP000499080"/>
    </source>
</evidence>
<name>A0A4Y2UMC0_ARAVE</name>
<dbReference type="Proteomes" id="UP000499080">
    <property type="component" value="Unassembled WGS sequence"/>
</dbReference>